<name>A0A1G4IUH7_9SACH</name>
<organism evidence="2 3">
    <name type="scientific">Lachancea dasiensis</name>
    <dbReference type="NCBI Taxonomy" id="1072105"/>
    <lineage>
        <taxon>Eukaryota</taxon>
        <taxon>Fungi</taxon>
        <taxon>Dikarya</taxon>
        <taxon>Ascomycota</taxon>
        <taxon>Saccharomycotina</taxon>
        <taxon>Saccharomycetes</taxon>
        <taxon>Saccharomycetales</taxon>
        <taxon>Saccharomycetaceae</taxon>
        <taxon>Lachancea</taxon>
    </lineage>
</organism>
<dbReference type="Proteomes" id="UP000190274">
    <property type="component" value="Chromosome B"/>
</dbReference>
<dbReference type="GO" id="GO:0005524">
    <property type="term" value="F:ATP binding"/>
    <property type="evidence" value="ECO:0007669"/>
    <property type="project" value="InterPro"/>
</dbReference>
<dbReference type="GO" id="GO:0016301">
    <property type="term" value="F:kinase activity"/>
    <property type="evidence" value="ECO:0007669"/>
    <property type="project" value="InterPro"/>
</dbReference>
<dbReference type="STRING" id="1266660.A0A1G4IUH7"/>
<gene>
    <name evidence="2" type="ORF">LADA_0B07228G</name>
</gene>
<proteinExistence type="predicted"/>
<protein>
    <submittedName>
        <fullName evidence="2">LADA_0B07228g1_1</fullName>
    </submittedName>
</protein>
<dbReference type="InterPro" id="IPR027417">
    <property type="entry name" value="P-loop_NTPase"/>
</dbReference>
<dbReference type="InterPro" id="IPR006083">
    <property type="entry name" value="PRK/URK"/>
</dbReference>
<dbReference type="AlphaFoldDB" id="A0A1G4IUH7"/>
<evidence type="ECO:0000313" key="2">
    <source>
        <dbReference type="EMBL" id="SCU80407.1"/>
    </source>
</evidence>
<keyword evidence="3" id="KW-1185">Reference proteome</keyword>
<dbReference type="Pfam" id="PF00485">
    <property type="entry name" value="PRK"/>
    <property type="match status" value="1"/>
</dbReference>
<dbReference type="EMBL" id="LT598456">
    <property type="protein sequence ID" value="SCU80407.1"/>
    <property type="molecule type" value="Genomic_DNA"/>
</dbReference>
<reference evidence="3" key="1">
    <citation type="submission" date="2016-03" db="EMBL/GenBank/DDBJ databases">
        <authorList>
            <person name="Devillers H."/>
        </authorList>
    </citation>
    <scope>NUCLEOTIDE SEQUENCE [LARGE SCALE GENOMIC DNA]</scope>
</reference>
<sequence>MPRIIVSFGGGHFTDIHETVLQTQKALREAFVDTNVVITDLDQTLTTGARTYSDKDYEFQRVIARLEEPLELDTWEAVLVCGRYALFDPKINELAHLKVYMDSDGDRRLIDLIRRHGVNDSETLAVLIREYMSDLRPEMQKYIEPTKAYADLIIPSRSDSVGSAIVVDSIVKIVDDSKGGASHTTKLFPHLDFQAESLDIEKEKYYDLS</sequence>
<accession>A0A1G4IUH7</accession>
<dbReference type="SUPFAM" id="SSF52540">
    <property type="entry name" value="P-loop containing nucleoside triphosphate hydrolases"/>
    <property type="match status" value="1"/>
</dbReference>
<feature type="domain" description="Phosphoribulokinase/uridine kinase" evidence="1">
    <location>
        <begin position="33"/>
        <end position="158"/>
    </location>
</feature>
<dbReference type="Gene3D" id="3.40.50.300">
    <property type="entry name" value="P-loop containing nucleotide triphosphate hydrolases"/>
    <property type="match status" value="1"/>
</dbReference>
<evidence type="ECO:0000259" key="1">
    <source>
        <dbReference type="Pfam" id="PF00485"/>
    </source>
</evidence>
<evidence type="ECO:0000313" key="3">
    <source>
        <dbReference type="Proteomes" id="UP000190274"/>
    </source>
</evidence>
<dbReference type="OrthoDB" id="738517at2759"/>